<dbReference type="Pfam" id="PF01381">
    <property type="entry name" value="HTH_3"/>
    <property type="match status" value="1"/>
</dbReference>
<keyword evidence="3" id="KW-1185">Reference proteome</keyword>
<evidence type="ECO:0000313" key="2">
    <source>
        <dbReference type="EMBL" id="AKJ27557.1"/>
    </source>
</evidence>
<protein>
    <submittedName>
        <fullName evidence="2">Regulatory protein</fullName>
    </submittedName>
</protein>
<evidence type="ECO:0000313" key="3">
    <source>
        <dbReference type="Proteomes" id="UP000035352"/>
    </source>
</evidence>
<reference evidence="2 3" key="1">
    <citation type="submission" date="2015-05" db="EMBL/GenBank/DDBJ databases">
        <authorList>
            <person name="Tang B."/>
            <person name="Yu Y."/>
        </authorList>
    </citation>
    <scope>NUCLEOTIDE SEQUENCE [LARGE SCALE GENOMIC DNA]</scope>
    <source>
        <strain evidence="2 3">DSM 7029</strain>
    </source>
</reference>
<dbReference type="Gene3D" id="1.10.260.40">
    <property type="entry name" value="lambda repressor-like DNA-binding domains"/>
    <property type="match status" value="1"/>
</dbReference>
<dbReference type="PROSITE" id="PS50943">
    <property type="entry name" value="HTH_CROC1"/>
    <property type="match status" value="1"/>
</dbReference>
<dbReference type="SUPFAM" id="SSF47413">
    <property type="entry name" value="lambda repressor-like DNA-binding domains"/>
    <property type="match status" value="1"/>
</dbReference>
<gene>
    <name evidence="2" type="ORF">AAW51_0866</name>
</gene>
<organism evidence="2 3">
    <name type="scientific">Caldimonas brevitalea</name>
    <dbReference type="NCBI Taxonomy" id="413882"/>
    <lineage>
        <taxon>Bacteria</taxon>
        <taxon>Pseudomonadati</taxon>
        <taxon>Pseudomonadota</taxon>
        <taxon>Betaproteobacteria</taxon>
        <taxon>Burkholderiales</taxon>
        <taxon>Sphaerotilaceae</taxon>
        <taxon>Caldimonas</taxon>
    </lineage>
</organism>
<dbReference type="KEGG" id="pbh:AAW51_0866"/>
<dbReference type="GO" id="GO:0003677">
    <property type="term" value="F:DNA binding"/>
    <property type="evidence" value="ECO:0007669"/>
    <property type="project" value="InterPro"/>
</dbReference>
<name>A0A0G3BE32_9BURK</name>
<dbReference type="STRING" id="413882.AAW51_0866"/>
<evidence type="ECO:0000259" key="1">
    <source>
        <dbReference type="PROSITE" id="PS50943"/>
    </source>
</evidence>
<dbReference type="InterPro" id="IPR010982">
    <property type="entry name" value="Lambda_DNA-bd_dom_sf"/>
</dbReference>
<dbReference type="AlphaFoldDB" id="A0A0G3BE32"/>
<dbReference type="SMART" id="SM00530">
    <property type="entry name" value="HTH_XRE"/>
    <property type="match status" value="1"/>
</dbReference>
<dbReference type="EMBL" id="CP011371">
    <property type="protein sequence ID" value="AKJ27557.1"/>
    <property type="molecule type" value="Genomic_DNA"/>
</dbReference>
<sequence>MGLTQTRLAQLSGLSRATINQIENGSIKDLSLTRTARLLEVLGLSINISPARPQPPESAREKTPASILASRTASVSYRDDLPPDVLKASLLTGQVPSEFVPHLNALLEDASVILLSRVVDELNAECGVERAQIWANMRSMARKLGSRRDIWG</sequence>
<proteinExistence type="predicted"/>
<dbReference type="CDD" id="cd00093">
    <property type="entry name" value="HTH_XRE"/>
    <property type="match status" value="1"/>
</dbReference>
<dbReference type="Proteomes" id="UP000035352">
    <property type="component" value="Chromosome"/>
</dbReference>
<accession>A0A0G3BE32</accession>
<dbReference type="InterPro" id="IPR001387">
    <property type="entry name" value="Cro/C1-type_HTH"/>
</dbReference>
<feature type="domain" description="HTH cro/C1-type" evidence="1">
    <location>
        <begin position="2"/>
        <end position="49"/>
    </location>
</feature>